<evidence type="ECO:0000256" key="4">
    <source>
        <dbReference type="ARBA" id="ARBA00023136"/>
    </source>
</evidence>
<evidence type="ECO:0000313" key="8">
    <source>
        <dbReference type="EMBL" id="VVB15788.1"/>
    </source>
</evidence>
<comment type="caution">
    <text evidence="8">The sequence shown here is derived from an EMBL/GenBank/DDBJ whole genome shotgun (WGS) entry which is preliminary data.</text>
</comment>
<keyword evidence="3" id="KW-1133">Transmembrane helix</keyword>
<keyword evidence="2" id="KW-0812">Transmembrane</keyword>
<proteinExistence type="predicted"/>
<evidence type="ECO:0000256" key="3">
    <source>
        <dbReference type="ARBA" id="ARBA00022989"/>
    </source>
</evidence>
<dbReference type="Pfam" id="PF04576">
    <property type="entry name" value="Zein-binding"/>
    <property type="match status" value="1"/>
</dbReference>
<dbReference type="GO" id="GO:0080115">
    <property type="term" value="F:myosin XI tail binding"/>
    <property type="evidence" value="ECO:0007669"/>
    <property type="project" value="UniProtKB-ARBA"/>
</dbReference>
<dbReference type="PROSITE" id="PS51775">
    <property type="entry name" value="GTD_BINDING"/>
    <property type="match status" value="1"/>
</dbReference>
<feature type="region of interest" description="Disordered" evidence="6">
    <location>
        <begin position="240"/>
        <end position="260"/>
    </location>
</feature>
<dbReference type="EMBL" id="CABITT030000008">
    <property type="protein sequence ID" value="VVB15788.1"/>
    <property type="molecule type" value="Genomic_DNA"/>
</dbReference>
<dbReference type="PANTHER" id="PTHR31422:SF29">
    <property type="entry name" value="GTD-BINDING DOMAIN-CONTAINING PROTEIN"/>
    <property type="match status" value="1"/>
</dbReference>
<dbReference type="Proteomes" id="UP000489600">
    <property type="component" value="Unassembled WGS sequence"/>
</dbReference>
<feature type="coiled-coil region" evidence="5">
    <location>
        <begin position="15"/>
        <end position="106"/>
    </location>
</feature>
<sequence length="342" mass="39307">MVGRSYSLDTRRVESTDLRIALYEMKEDVQRLEEELDAEREATATSASETMSLIQRLQGEKAMLAMEASQYKRMAEERMSHAELSLELLEELNYRKEVEIKNLECELHAYKCKLMSLGCGGIDDCMRCCDRSQTPSPEPIDTDLLVTVEKGVIEQSLDSSRRHQEKIKKLDEQLKELMDFGDTIKDTYNTLKQETFSVSESKNGEKGKGFAASSSNIQDIVEKERAECFLVKKMSKKSSKRKRDRTIKRDDASGSCSANDTDYQAELQRLKERVDRLERERCNIETKTSEVNQENMNILRKTEEELISVQSEVKSVRTTQKLLPSDDSALVAVQEAMLYFWL</sequence>
<name>A0A565CPY9_9BRAS</name>
<keyword evidence="9" id="KW-1185">Reference proteome</keyword>
<dbReference type="OrthoDB" id="1105498at2759"/>
<keyword evidence="5" id="KW-0175">Coiled coil</keyword>
<feature type="domain" description="GTD-binding" evidence="7">
    <location>
        <begin position="13"/>
        <end position="111"/>
    </location>
</feature>
<evidence type="ECO:0000256" key="5">
    <source>
        <dbReference type="SAM" id="Coils"/>
    </source>
</evidence>
<reference evidence="8" key="1">
    <citation type="submission" date="2019-07" db="EMBL/GenBank/DDBJ databases">
        <authorList>
            <person name="Dittberner H."/>
        </authorList>
    </citation>
    <scope>NUCLEOTIDE SEQUENCE [LARGE SCALE GENOMIC DNA]</scope>
</reference>
<evidence type="ECO:0000313" key="9">
    <source>
        <dbReference type="Proteomes" id="UP000489600"/>
    </source>
</evidence>
<protein>
    <recommendedName>
        <fullName evidence="7">GTD-binding domain-containing protein</fullName>
    </recommendedName>
</protein>
<dbReference type="GO" id="GO:0016020">
    <property type="term" value="C:membrane"/>
    <property type="evidence" value="ECO:0007669"/>
    <property type="project" value="UniProtKB-SubCell"/>
</dbReference>
<keyword evidence="4" id="KW-0472">Membrane</keyword>
<comment type="subcellular location">
    <subcellularLocation>
        <location evidence="1">Membrane</location>
    </subcellularLocation>
</comment>
<dbReference type="InterPro" id="IPR007656">
    <property type="entry name" value="GTD-bd"/>
</dbReference>
<organism evidence="8 9">
    <name type="scientific">Arabis nemorensis</name>
    <dbReference type="NCBI Taxonomy" id="586526"/>
    <lineage>
        <taxon>Eukaryota</taxon>
        <taxon>Viridiplantae</taxon>
        <taxon>Streptophyta</taxon>
        <taxon>Embryophyta</taxon>
        <taxon>Tracheophyta</taxon>
        <taxon>Spermatophyta</taxon>
        <taxon>Magnoliopsida</taxon>
        <taxon>eudicotyledons</taxon>
        <taxon>Gunneridae</taxon>
        <taxon>Pentapetalae</taxon>
        <taxon>rosids</taxon>
        <taxon>malvids</taxon>
        <taxon>Brassicales</taxon>
        <taxon>Brassicaceae</taxon>
        <taxon>Arabideae</taxon>
        <taxon>Arabis</taxon>
    </lineage>
</organism>
<accession>A0A565CPY9</accession>
<dbReference type="AlphaFoldDB" id="A0A565CPY9"/>
<feature type="coiled-coil region" evidence="5">
    <location>
        <begin position="260"/>
        <end position="319"/>
    </location>
</feature>
<evidence type="ECO:0000256" key="6">
    <source>
        <dbReference type="SAM" id="MobiDB-lite"/>
    </source>
</evidence>
<gene>
    <name evidence="8" type="ORF">ANE_LOCUS26232</name>
</gene>
<feature type="coiled-coil region" evidence="5">
    <location>
        <begin position="153"/>
        <end position="180"/>
    </location>
</feature>
<evidence type="ECO:0000256" key="1">
    <source>
        <dbReference type="ARBA" id="ARBA00004370"/>
    </source>
</evidence>
<evidence type="ECO:0000256" key="2">
    <source>
        <dbReference type="ARBA" id="ARBA00022692"/>
    </source>
</evidence>
<evidence type="ECO:0000259" key="7">
    <source>
        <dbReference type="PROSITE" id="PS51775"/>
    </source>
</evidence>
<dbReference type="PANTHER" id="PTHR31422">
    <property type="entry name" value="BNAANNG28530D PROTEIN"/>
    <property type="match status" value="1"/>
</dbReference>